<dbReference type="GeneID" id="43590115"/>
<dbReference type="PANTHER" id="PTHR20994:SF0">
    <property type="entry name" value="ER MEMBRANE PROTEIN COMPLEX SUBUNIT 6"/>
    <property type="match status" value="1"/>
</dbReference>
<dbReference type="GO" id="GO:0034975">
    <property type="term" value="P:protein folding in endoplasmic reticulum"/>
    <property type="evidence" value="ECO:0007669"/>
    <property type="project" value="TreeGrafter"/>
</dbReference>
<name>A0AAJ8LKB1_9TREE</name>
<dbReference type="PANTHER" id="PTHR20994">
    <property type="entry name" value="ER MEMBRANE PROTEIN COMPLEX SUBUNIT 6"/>
    <property type="match status" value="1"/>
</dbReference>
<dbReference type="InterPro" id="IPR029008">
    <property type="entry name" value="EMC6-like"/>
</dbReference>
<comment type="similarity">
    <text evidence="2">Belongs to the EMC6 family.</text>
</comment>
<dbReference type="Proteomes" id="UP000322225">
    <property type="component" value="Chromosome 8"/>
</dbReference>
<evidence type="ECO:0000256" key="3">
    <source>
        <dbReference type="ARBA" id="ARBA00020827"/>
    </source>
</evidence>
<evidence type="ECO:0000256" key="1">
    <source>
        <dbReference type="ARBA" id="ARBA00004477"/>
    </source>
</evidence>
<dbReference type="KEGG" id="ksn:43590115"/>
<keyword evidence="5" id="KW-0256">Endoplasmic reticulum</keyword>
<evidence type="ECO:0000313" key="10">
    <source>
        <dbReference type="Proteomes" id="UP000322225"/>
    </source>
</evidence>
<dbReference type="GO" id="GO:0000045">
    <property type="term" value="P:autophagosome assembly"/>
    <property type="evidence" value="ECO:0007669"/>
    <property type="project" value="TreeGrafter"/>
</dbReference>
<comment type="subcellular location">
    <subcellularLocation>
        <location evidence="1">Endoplasmic reticulum membrane</location>
        <topology evidence="1">Multi-pass membrane protein</topology>
    </subcellularLocation>
</comment>
<evidence type="ECO:0000256" key="2">
    <source>
        <dbReference type="ARBA" id="ARBA00009436"/>
    </source>
</evidence>
<evidence type="ECO:0000256" key="6">
    <source>
        <dbReference type="ARBA" id="ARBA00022989"/>
    </source>
</evidence>
<reference evidence="9" key="2">
    <citation type="submission" date="2024-01" db="EMBL/GenBank/DDBJ databases">
        <title>Comparative genomics of Cryptococcus and Kwoniella reveals pathogenesis evolution and contrasting modes of karyotype evolution via chromosome fusion or intercentromeric recombination.</title>
        <authorList>
            <person name="Coelho M.A."/>
            <person name="David-Palma M."/>
            <person name="Shea T."/>
            <person name="Bowers K."/>
            <person name="McGinley-Smith S."/>
            <person name="Mohammad A.W."/>
            <person name="Gnirke A."/>
            <person name="Yurkov A.M."/>
            <person name="Nowrousian M."/>
            <person name="Sun S."/>
            <person name="Cuomo C.A."/>
            <person name="Heitman J."/>
        </authorList>
    </citation>
    <scope>NUCLEOTIDE SEQUENCE</scope>
    <source>
        <strain evidence="9">CBS 12478</strain>
    </source>
</reference>
<protein>
    <recommendedName>
        <fullName evidence="3">ER membrane protein complex subunit 6</fullName>
    </recommendedName>
</protein>
<feature type="transmembrane region" description="Helical" evidence="8">
    <location>
        <begin position="31"/>
        <end position="52"/>
    </location>
</feature>
<dbReference type="GO" id="GO:0072546">
    <property type="term" value="C:EMC complex"/>
    <property type="evidence" value="ECO:0007669"/>
    <property type="project" value="InterPro"/>
</dbReference>
<organism evidence="9 10">
    <name type="scientific">Kwoniella shandongensis</name>
    <dbReference type="NCBI Taxonomy" id="1734106"/>
    <lineage>
        <taxon>Eukaryota</taxon>
        <taxon>Fungi</taxon>
        <taxon>Dikarya</taxon>
        <taxon>Basidiomycota</taxon>
        <taxon>Agaricomycotina</taxon>
        <taxon>Tremellomycetes</taxon>
        <taxon>Tremellales</taxon>
        <taxon>Cryptococcaceae</taxon>
        <taxon>Kwoniella</taxon>
    </lineage>
</organism>
<proteinExistence type="inferred from homology"/>
<dbReference type="Pfam" id="PF07019">
    <property type="entry name" value="EMC6"/>
    <property type="match status" value="1"/>
</dbReference>
<accession>A0AAJ8LKB1</accession>
<evidence type="ECO:0000256" key="4">
    <source>
        <dbReference type="ARBA" id="ARBA00022692"/>
    </source>
</evidence>
<evidence type="ECO:0000256" key="8">
    <source>
        <dbReference type="SAM" id="Phobius"/>
    </source>
</evidence>
<keyword evidence="4 8" id="KW-0812">Transmembrane</keyword>
<evidence type="ECO:0000313" key="9">
    <source>
        <dbReference type="EMBL" id="WWD20176.1"/>
    </source>
</evidence>
<keyword evidence="6 8" id="KW-1133">Transmembrane helix</keyword>
<feature type="transmembrane region" description="Helical" evidence="8">
    <location>
        <begin position="58"/>
        <end position="75"/>
    </location>
</feature>
<dbReference type="AlphaFoldDB" id="A0AAJ8LKB1"/>
<gene>
    <name evidence="9" type="ORF">CI109_104652</name>
</gene>
<keyword evidence="7 8" id="KW-0472">Membrane</keyword>
<reference evidence="9" key="1">
    <citation type="submission" date="2017-08" db="EMBL/GenBank/DDBJ databases">
        <authorList>
            <person name="Cuomo C."/>
            <person name="Billmyre B."/>
            <person name="Heitman J."/>
        </authorList>
    </citation>
    <scope>NUCLEOTIDE SEQUENCE</scope>
    <source>
        <strain evidence="9">CBS 12478</strain>
    </source>
</reference>
<dbReference type="EMBL" id="CP144058">
    <property type="protein sequence ID" value="WWD20176.1"/>
    <property type="molecule type" value="Genomic_DNA"/>
</dbReference>
<evidence type="ECO:0000256" key="7">
    <source>
        <dbReference type="ARBA" id="ARBA00023136"/>
    </source>
</evidence>
<sequence length="167" mass="17699">MNPSGPPTLAAYVAPESSPLHPPSVMHNTRILSSLGTLSACFSGLISGILGLTNLSGFFLYLLSSFITAITLAALKCSFDIQRYVAESHPPPGSVSTSSLTKGGAGKRGTGIGGWKGWLALSGIGQENLLGFLLFWIGSYALIHGELGYRSFWFITVSSIRYLRAES</sequence>
<keyword evidence="10" id="KW-1185">Reference proteome</keyword>
<dbReference type="RefSeq" id="XP_065823603.1">
    <property type="nucleotide sequence ID" value="XM_065967531.1"/>
</dbReference>
<dbReference type="InterPro" id="IPR008504">
    <property type="entry name" value="Emc6"/>
</dbReference>
<evidence type="ECO:0000256" key="5">
    <source>
        <dbReference type="ARBA" id="ARBA00022824"/>
    </source>
</evidence>